<feature type="domain" description="Fucosyltransferase N-terminal" evidence="14">
    <location>
        <begin position="60"/>
        <end position="170"/>
    </location>
</feature>
<accession>A0A8J1TDZ2</accession>
<comment type="caution">
    <text evidence="15">The sequence shown here is derived from an EMBL/GenBank/DDBJ whole genome shotgun (WGS) entry which is preliminary data.</text>
</comment>
<dbReference type="SUPFAM" id="SSF53756">
    <property type="entry name" value="UDP-Glycosyltransferase/glycogen phosphorylase"/>
    <property type="match status" value="1"/>
</dbReference>
<evidence type="ECO:0000256" key="9">
    <source>
        <dbReference type="ARBA" id="ARBA00023034"/>
    </source>
</evidence>
<sequence>MIIAILSIVFSVGVMLHRISPWKLQVKLFIGVSIIVTLVTYLLLSYLHQNIRSAYVRKNNKTTILMMYYPEKEFTQEQIVDMFRECPDLKCEFTHDERAIADSAAVIIHNVEEHLYSMPKRQPGQLWLYYDLESPGFMMGSETATYLTNQKMFNGTINYSPSSQVWLPYGKYNGTHIWIYNSIYYMFLDKRIDFAARKNKLLFWAVSNCYAKSKRQDYVKELIKNVKVDIYGGCGPLNCPRSKDCENTLFKTYKFYLAFENYVCQDYITEKLWLTLATRETVPIVIGGANHEKYLPPKSYIDIRDFATPADLANYLQKLDKNDDLYNEYFSWRYKISPVFDFQKATPKQPLEYYVCQVCRLIHTPNLNRTYVDFVDFNNDKRYCRNPSEYYKGLLPGY</sequence>
<keyword evidence="6 12" id="KW-0812">Transmembrane</keyword>
<keyword evidence="7" id="KW-0735">Signal-anchor</keyword>
<evidence type="ECO:0000256" key="11">
    <source>
        <dbReference type="ARBA" id="ARBA00023180"/>
    </source>
</evidence>
<evidence type="ECO:0000256" key="6">
    <source>
        <dbReference type="ARBA" id="ARBA00022692"/>
    </source>
</evidence>
<evidence type="ECO:0000256" key="7">
    <source>
        <dbReference type="ARBA" id="ARBA00022968"/>
    </source>
</evidence>
<dbReference type="FunFam" id="3.40.50.11660:FF:000004">
    <property type="entry name" value="Glycoprotein 3-alpha-L-fucosyltransferase A"/>
    <property type="match status" value="1"/>
</dbReference>
<dbReference type="PANTHER" id="PTHR48438">
    <property type="entry name" value="ALPHA-(1,3)-FUCOSYLTRANSFERASE C-RELATED"/>
    <property type="match status" value="1"/>
</dbReference>
<keyword evidence="8 12" id="KW-1133">Transmembrane helix</keyword>
<dbReference type="InterPro" id="IPR055270">
    <property type="entry name" value="Glyco_tran_10_C"/>
</dbReference>
<proteinExistence type="inferred from homology"/>
<keyword evidence="11" id="KW-0325">Glycoprotein</keyword>
<dbReference type="InterPro" id="IPR031481">
    <property type="entry name" value="Glyco_tran_10_N"/>
</dbReference>
<feature type="domain" description="Fucosyltransferase C-terminal" evidence="13">
    <location>
        <begin position="196"/>
        <end position="372"/>
    </location>
</feature>
<evidence type="ECO:0000256" key="4">
    <source>
        <dbReference type="ARBA" id="ARBA00022676"/>
    </source>
</evidence>
<dbReference type="OrthoDB" id="427096at2759"/>
<comment type="similarity">
    <text evidence="3 12">Belongs to the glycosyltransferase 10 family.</text>
</comment>
<evidence type="ECO:0000256" key="12">
    <source>
        <dbReference type="RuleBase" id="RU003832"/>
    </source>
</evidence>
<keyword evidence="10 12" id="KW-0472">Membrane</keyword>
<evidence type="ECO:0000313" key="16">
    <source>
        <dbReference type="Proteomes" id="UP000749559"/>
    </source>
</evidence>
<evidence type="ECO:0000313" key="15">
    <source>
        <dbReference type="EMBL" id="CAH1798488.1"/>
    </source>
</evidence>
<keyword evidence="4 12" id="KW-0328">Glycosyltransferase</keyword>
<dbReference type="UniPathway" id="UPA00378"/>
<dbReference type="Pfam" id="PF17039">
    <property type="entry name" value="Glyco_tran_10_N"/>
    <property type="match status" value="1"/>
</dbReference>
<organism evidence="15 16">
    <name type="scientific">Owenia fusiformis</name>
    <name type="common">Polychaete worm</name>
    <dbReference type="NCBI Taxonomy" id="6347"/>
    <lineage>
        <taxon>Eukaryota</taxon>
        <taxon>Metazoa</taxon>
        <taxon>Spiralia</taxon>
        <taxon>Lophotrochozoa</taxon>
        <taxon>Annelida</taxon>
        <taxon>Polychaeta</taxon>
        <taxon>Sedentaria</taxon>
        <taxon>Canalipalpata</taxon>
        <taxon>Sabellida</taxon>
        <taxon>Oweniida</taxon>
        <taxon>Oweniidae</taxon>
        <taxon>Owenia</taxon>
    </lineage>
</organism>
<evidence type="ECO:0000256" key="10">
    <source>
        <dbReference type="ARBA" id="ARBA00023136"/>
    </source>
</evidence>
<dbReference type="EMBL" id="CAIIXF020000011">
    <property type="protein sequence ID" value="CAH1798488.1"/>
    <property type="molecule type" value="Genomic_DNA"/>
</dbReference>
<keyword evidence="9 12" id="KW-0333">Golgi apparatus</keyword>
<name>A0A8J1TDZ2_OWEFU</name>
<dbReference type="EC" id="2.4.1.-" evidence="12"/>
<comment type="pathway">
    <text evidence="2">Protein modification; protein glycosylation.</text>
</comment>
<dbReference type="GO" id="GO:0008417">
    <property type="term" value="F:fucosyltransferase activity"/>
    <property type="evidence" value="ECO:0007669"/>
    <property type="project" value="InterPro"/>
</dbReference>
<evidence type="ECO:0000256" key="1">
    <source>
        <dbReference type="ARBA" id="ARBA00004323"/>
    </source>
</evidence>
<evidence type="ECO:0000256" key="5">
    <source>
        <dbReference type="ARBA" id="ARBA00022679"/>
    </source>
</evidence>
<dbReference type="Proteomes" id="UP000749559">
    <property type="component" value="Unassembled WGS sequence"/>
</dbReference>
<evidence type="ECO:0000256" key="8">
    <source>
        <dbReference type="ARBA" id="ARBA00022989"/>
    </source>
</evidence>
<dbReference type="InterPro" id="IPR038577">
    <property type="entry name" value="GT10-like_C_sf"/>
</dbReference>
<dbReference type="GO" id="GO:0032580">
    <property type="term" value="C:Golgi cisterna membrane"/>
    <property type="evidence" value="ECO:0007669"/>
    <property type="project" value="UniProtKB-SubCell"/>
</dbReference>
<dbReference type="GO" id="GO:0000139">
    <property type="term" value="C:Golgi membrane"/>
    <property type="evidence" value="ECO:0007669"/>
    <property type="project" value="UniProtKB-SubCell"/>
</dbReference>
<keyword evidence="5 12" id="KW-0808">Transferase</keyword>
<dbReference type="Pfam" id="PF00852">
    <property type="entry name" value="Glyco_transf_10"/>
    <property type="match status" value="1"/>
</dbReference>
<evidence type="ECO:0000256" key="3">
    <source>
        <dbReference type="ARBA" id="ARBA00008919"/>
    </source>
</evidence>
<evidence type="ECO:0000259" key="14">
    <source>
        <dbReference type="Pfam" id="PF17039"/>
    </source>
</evidence>
<comment type="subcellular location">
    <subcellularLocation>
        <location evidence="1">Golgi apparatus membrane</location>
        <topology evidence="1">Single-pass type II membrane protein</topology>
    </subcellularLocation>
    <subcellularLocation>
        <location evidence="12">Golgi apparatus</location>
        <location evidence="12">Golgi stack membrane</location>
        <topology evidence="12">Single-pass type II membrane protein</topology>
    </subcellularLocation>
</comment>
<evidence type="ECO:0000259" key="13">
    <source>
        <dbReference type="Pfam" id="PF00852"/>
    </source>
</evidence>
<dbReference type="InterPro" id="IPR001503">
    <property type="entry name" value="Glyco_trans_10"/>
</dbReference>
<reference evidence="15" key="1">
    <citation type="submission" date="2022-03" db="EMBL/GenBank/DDBJ databases">
        <authorList>
            <person name="Martin C."/>
        </authorList>
    </citation>
    <scope>NUCLEOTIDE SEQUENCE</scope>
</reference>
<feature type="transmembrane region" description="Helical" evidence="12">
    <location>
        <begin position="28"/>
        <end position="47"/>
    </location>
</feature>
<gene>
    <name evidence="15" type="ORF">OFUS_LOCUS22631</name>
</gene>
<dbReference type="AlphaFoldDB" id="A0A8J1TDZ2"/>
<keyword evidence="16" id="KW-1185">Reference proteome</keyword>
<evidence type="ECO:0000256" key="2">
    <source>
        <dbReference type="ARBA" id="ARBA00004922"/>
    </source>
</evidence>
<dbReference type="PANTHER" id="PTHR48438:SF1">
    <property type="entry name" value="ALPHA-(1,3)-FUCOSYLTRANSFERASE C-RELATED"/>
    <property type="match status" value="1"/>
</dbReference>
<protein>
    <recommendedName>
        <fullName evidence="12">Fucosyltransferase</fullName>
        <ecNumber evidence="12">2.4.1.-</ecNumber>
    </recommendedName>
</protein>
<dbReference type="Gene3D" id="3.40.50.11660">
    <property type="entry name" value="Glycosyl transferase family 10, C-terminal domain"/>
    <property type="match status" value="1"/>
</dbReference>